<dbReference type="RefSeq" id="WP_181889453.1">
    <property type="nucleotide sequence ID" value="NZ_CP170998.1"/>
</dbReference>
<keyword evidence="1" id="KW-0143">Chaperone</keyword>
<dbReference type="Gene3D" id="2.30.22.10">
    <property type="entry name" value="Head domain of nucleotide exchange factor GrpE"/>
    <property type="match status" value="1"/>
</dbReference>
<gene>
    <name evidence="3" type="primary">grpE</name>
    <name evidence="3" type="ORF">H0193_08805</name>
</gene>
<evidence type="ECO:0000313" key="3">
    <source>
        <dbReference type="EMBL" id="MBA5244901.1"/>
    </source>
</evidence>
<dbReference type="Proteomes" id="UP000523682">
    <property type="component" value="Unassembled WGS sequence"/>
</dbReference>
<dbReference type="GO" id="GO:0006457">
    <property type="term" value="P:protein folding"/>
    <property type="evidence" value="ECO:0007669"/>
    <property type="project" value="InterPro"/>
</dbReference>
<proteinExistence type="predicted"/>
<dbReference type="GO" id="GO:0051087">
    <property type="term" value="F:protein-folding chaperone binding"/>
    <property type="evidence" value="ECO:0007669"/>
    <property type="project" value="InterPro"/>
</dbReference>
<dbReference type="AlphaFoldDB" id="A0A7W2EBZ8"/>
<sequence length="200" mass="21896">MSIRQWDNIADTHVADEAPAQPAPPEPTAPAAPENTSTELRELRESLDALQAMMVPKRLMQDVMEGLGALSAQVETQQAERAQLHGDLQEARRDQVALLLNPGVKRLLALQAFLNDLPQTPELEHAGELLVDAIEAFGYEPVEADPGTDFDKKVHNSVGVEETDDEALDGKVVREVSPGYIYANAKRAAFPARVVVHKYV</sequence>
<dbReference type="InterPro" id="IPR000740">
    <property type="entry name" value="GrpE"/>
</dbReference>
<evidence type="ECO:0000313" key="4">
    <source>
        <dbReference type="Proteomes" id="UP000523682"/>
    </source>
</evidence>
<dbReference type="GO" id="GO:0000774">
    <property type="term" value="F:adenyl-nucleotide exchange factor activity"/>
    <property type="evidence" value="ECO:0007669"/>
    <property type="project" value="InterPro"/>
</dbReference>
<name>A0A7W2EBZ8_9CORY</name>
<dbReference type="Pfam" id="PF01025">
    <property type="entry name" value="GrpE"/>
    <property type="match status" value="1"/>
</dbReference>
<dbReference type="EMBL" id="JACDTZ010000001">
    <property type="protein sequence ID" value="MBA5244901.1"/>
    <property type="molecule type" value="Genomic_DNA"/>
</dbReference>
<dbReference type="GO" id="GO:0042803">
    <property type="term" value="F:protein homodimerization activity"/>
    <property type="evidence" value="ECO:0007669"/>
    <property type="project" value="InterPro"/>
</dbReference>
<reference evidence="3 4" key="1">
    <citation type="submission" date="2020-07" db="EMBL/GenBank/DDBJ databases">
        <title>Draft genome and description of Corynebacterium haemomassiliense strain Marseile-Q3615 sp. nov.</title>
        <authorList>
            <person name="Boxberger M."/>
            <person name="La Scola B."/>
        </authorList>
    </citation>
    <scope>NUCLEOTIDE SEQUENCE [LARGE SCALE GENOMIC DNA]</scope>
    <source>
        <strain evidence="3 4">Marseille-Q3615</strain>
    </source>
</reference>
<evidence type="ECO:0000256" key="1">
    <source>
        <dbReference type="ARBA" id="ARBA00023186"/>
    </source>
</evidence>
<feature type="compositionally biased region" description="Pro residues" evidence="2">
    <location>
        <begin position="21"/>
        <end position="30"/>
    </location>
</feature>
<evidence type="ECO:0000256" key="2">
    <source>
        <dbReference type="SAM" id="MobiDB-lite"/>
    </source>
</evidence>
<dbReference type="InterPro" id="IPR009012">
    <property type="entry name" value="GrpE_head"/>
</dbReference>
<comment type="caution">
    <text evidence="3">The sequence shown here is derived from an EMBL/GenBank/DDBJ whole genome shotgun (WGS) entry which is preliminary data.</text>
</comment>
<organism evidence="3 4">
    <name type="scientific">Corynebacterium haemomassiliense</name>
    <dbReference type="NCBI Taxonomy" id="2754726"/>
    <lineage>
        <taxon>Bacteria</taxon>
        <taxon>Bacillati</taxon>
        <taxon>Actinomycetota</taxon>
        <taxon>Actinomycetes</taxon>
        <taxon>Mycobacteriales</taxon>
        <taxon>Corynebacteriaceae</taxon>
        <taxon>Corynebacterium</taxon>
    </lineage>
</organism>
<keyword evidence="4" id="KW-1185">Reference proteome</keyword>
<protein>
    <submittedName>
        <fullName evidence="3">Nucleotide exchange factor GrpE</fullName>
    </submittedName>
</protein>
<accession>A0A7W2EBZ8</accession>
<feature type="region of interest" description="Disordered" evidence="2">
    <location>
        <begin position="13"/>
        <end position="37"/>
    </location>
</feature>